<evidence type="ECO:0000256" key="8">
    <source>
        <dbReference type="ARBA" id="ARBA00023136"/>
    </source>
</evidence>
<dbReference type="GO" id="GO:0140359">
    <property type="term" value="F:ABC-type transporter activity"/>
    <property type="evidence" value="ECO:0007669"/>
    <property type="project" value="InterPro"/>
</dbReference>
<keyword evidence="7 9" id="KW-1133">Transmembrane helix</keyword>
<name>A0A5S9QFH6_9GAMM</name>
<evidence type="ECO:0000256" key="5">
    <source>
        <dbReference type="ARBA" id="ARBA00022519"/>
    </source>
</evidence>
<evidence type="ECO:0000256" key="7">
    <source>
        <dbReference type="ARBA" id="ARBA00022989"/>
    </source>
</evidence>
<protein>
    <recommendedName>
        <fullName evidence="9">Transport permease protein</fullName>
    </recommendedName>
</protein>
<keyword evidence="6 9" id="KW-0812">Transmembrane</keyword>
<evidence type="ECO:0000256" key="1">
    <source>
        <dbReference type="ARBA" id="ARBA00004429"/>
    </source>
</evidence>
<dbReference type="InterPro" id="IPR013525">
    <property type="entry name" value="ABC2_TM"/>
</dbReference>
<dbReference type="InterPro" id="IPR047817">
    <property type="entry name" value="ABC2_TM_bact-type"/>
</dbReference>
<evidence type="ECO:0000256" key="2">
    <source>
        <dbReference type="ARBA" id="ARBA00007783"/>
    </source>
</evidence>
<keyword evidence="3 9" id="KW-0813">Transport</keyword>
<evidence type="ECO:0000313" key="11">
    <source>
        <dbReference type="EMBL" id="CAA0117292.1"/>
    </source>
</evidence>
<keyword evidence="8 9" id="KW-0472">Membrane</keyword>
<dbReference type="AlphaFoldDB" id="A0A5S9QFH6"/>
<dbReference type="EMBL" id="CACSII010000019">
    <property type="protein sequence ID" value="CAA0117292.1"/>
    <property type="molecule type" value="Genomic_DNA"/>
</dbReference>
<accession>A0A5S9QFH6</accession>
<dbReference type="Pfam" id="PF01061">
    <property type="entry name" value="ABC2_membrane"/>
    <property type="match status" value="1"/>
</dbReference>
<evidence type="ECO:0000259" key="10">
    <source>
        <dbReference type="PROSITE" id="PS51012"/>
    </source>
</evidence>
<dbReference type="InterPro" id="IPR000412">
    <property type="entry name" value="ABC_2_transport"/>
</dbReference>
<evidence type="ECO:0000313" key="12">
    <source>
        <dbReference type="Proteomes" id="UP000434580"/>
    </source>
</evidence>
<keyword evidence="5" id="KW-0997">Cell inner membrane</keyword>
<dbReference type="GO" id="GO:0043190">
    <property type="term" value="C:ATP-binding cassette (ABC) transporter complex"/>
    <property type="evidence" value="ECO:0007669"/>
    <property type="project" value="InterPro"/>
</dbReference>
<comment type="similarity">
    <text evidence="2 9">Belongs to the ABC-2 integral membrane protein family.</text>
</comment>
<dbReference type="GO" id="GO:0015920">
    <property type="term" value="P:lipopolysaccharide transport"/>
    <property type="evidence" value="ECO:0007669"/>
    <property type="project" value="TreeGrafter"/>
</dbReference>
<keyword evidence="4 9" id="KW-1003">Cell membrane</keyword>
<dbReference type="PANTHER" id="PTHR30413">
    <property type="entry name" value="INNER MEMBRANE TRANSPORT PERMEASE"/>
    <property type="match status" value="1"/>
</dbReference>
<feature type="domain" description="ABC transmembrane type-2" evidence="10">
    <location>
        <begin position="1"/>
        <end position="216"/>
    </location>
</feature>
<evidence type="ECO:0000256" key="6">
    <source>
        <dbReference type="ARBA" id="ARBA00022692"/>
    </source>
</evidence>
<comment type="subcellular location">
    <subcellularLocation>
        <location evidence="1 9">Cell inner membrane</location>
        <topology evidence="1 9">Multi-pass membrane protein</topology>
    </subcellularLocation>
</comment>
<proteinExistence type="inferred from homology"/>
<feature type="transmembrane region" description="Helical" evidence="9">
    <location>
        <begin position="29"/>
        <end position="48"/>
    </location>
</feature>
<evidence type="ECO:0000256" key="4">
    <source>
        <dbReference type="ARBA" id="ARBA00022475"/>
    </source>
</evidence>
<feature type="transmembrane region" description="Helical" evidence="9">
    <location>
        <begin position="106"/>
        <end position="127"/>
    </location>
</feature>
<feature type="transmembrane region" description="Helical" evidence="9">
    <location>
        <begin position="139"/>
        <end position="157"/>
    </location>
</feature>
<feature type="transmembrane region" description="Helical" evidence="9">
    <location>
        <begin position="192"/>
        <end position="212"/>
    </location>
</feature>
<dbReference type="Proteomes" id="UP000434580">
    <property type="component" value="Unassembled WGS sequence"/>
</dbReference>
<dbReference type="PRINTS" id="PR00164">
    <property type="entry name" value="ABC2TRNSPORT"/>
</dbReference>
<sequence>MWWVIEPLLSMATYYVVFKLLLNRGTENYVAFLLIGLVTWQWFANAVSQSAASINANKDLVCQVRFPKLILPSVTILINTIKFLVTFVLLLLLMQFSTEGVSVAYFYLPIVLLVQLLLISACSYIAAIITTYVPDFQVLLPNLLRLMMFLSGIFYAVETLSPHYQQWFGINPMWVVIDSFRKIFLTNSAPDLFSLMITAALSISAIALTTLLMRRYDAQIPRVLLQR</sequence>
<gene>
    <name evidence="11" type="primary">tagG</name>
    <name evidence="11" type="ORF">DPBNPPHM_02245</name>
</gene>
<organism evidence="11 12">
    <name type="scientific">BD1-7 clade bacterium</name>
    <dbReference type="NCBI Taxonomy" id="2029982"/>
    <lineage>
        <taxon>Bacteria</taxon>
        <taxon>Pseudomonadati</taxon>
        <taxon>Pseudomonadota</taxon>
        <taxon>Gammaproteobacteria</taxon>
        <taxon>Cellvibrionales</taxon>
        <taxon>Spongiibacteraceae</taxon>
        <taxon>BD1-7 clade</taxon>
    </lineage>
</organism>
<evidence type="ECO:0000256" key="3">
    <source>
        <dbReference type="ARBA" id="ARBA00022448"/>
    </source>
</evidence>
<dbReference type="PANTHER" id="PTHR30413:SF8">
    <property type="entry name" value="TRANSPORT PERMEASE PROTEIN"/>
    <property type="match status" value="1"/>
</dbReference>
<feature type="transmembrane region" description="Helical" evidence="9">
    <location>
        <begin position="69"/>
        <end position="94"/>
    </location>
</feature>
<dbReference type="PROSITE" id="PS51012">
    <property type="entry name" value="ABC_TM2"/>
    <property type="match status" value="1"/>
</dbReference>
<comment type="caution">
    <text evidence="9">Lacks conserved residue(s) required for the propagation of feature annotation.</text>
</comment>
<reference evidence="11 12" key="1">
    <citation type="submission" date="2019-11" db="EMBL/GenBank/DDBJ databases">
        <authorList>
            <person name="Holert J."/>
        </authorList>
    </citation>
    <scope>NUCLEOTIDE SEQUENCE [LARGE SCALE GENOMIC DNA]</scope>
    <source>
        <strain evidence="11">BC5_2</strain>
    </source>
</reference>
<evidence type="ECO:0000256" key="9">
    <source>
        <dbReference type="RuleBase" id="RU361157"/>
    </source>
</evidence>